<name>A0A543Q6C9_ACITH</name>
<evidence type="ECO:0000313" key="1">
    <source>
        <dbReference type="EMBL" id="TQN51874.1"/>
    </source>
</evidence>
<reference evidence="1 2" key="1">
    <citation type="submission" date="2019-03" db="EMBL/GenBank/DDBJ databases">
        <title>New insights into Acidothiobacillus thiooxidans sulfur metabolism through coupled gene expression, solution geochemistry, microscopy and spectroscopy analyses.</title>
        <authorList>
            <person name="Camacho D."/>
            <person name="Frazao R."/>
            <person name="Fouillen A."/>
            <person name="Nanci A."/>
            <person name="Lang B.F."/>
            <person name="Apte S.C."/>
            <person name="Baron C."/>
            <person name="Warren L.A."/>
        </authorList>
    </citation>
    <scope>NUCLEOTIDE SEQUENCE [LARGE SCALE GENOMIC DNA]</scope>
    <source>
        <strain evidence="1 2">ATCC 19377</strain>
    </source>
</reference>
<dbReference type="GO" id="GO:0003677">
    <property type="term" value="F:DNA binding"/>
    <property type="evidence" value="ECO:0007669"/>
    <property type="project" value="UniProtKB-KW"/>
</dbReference>
<gene>
    <name evidence="1" type="primary">alpA</name>
    <name evidence="1" type="ORF">DLNHIDIE_01755</name>
</gene>
<sequence>MTDKSRNFTEIPLGKYKELQEGGDRLLRLAEVKSRTGLGTTTIYKYMKDGDFPKQIHIGPRMVGWLESEINAWIMAQANFVSG</sequence>
<dbReference type="Pfam" id="PF05930">
    <property type="entry name" value="Phage_AlpA"/>
    <property type="match status" value="1"/>
</dbReference>
<proteinExistence type="predicted"/>
<organism evidence="1 2">
    <name type="scientific">Acidithiobacillus thiooxidans ATCC 19377</name>
    <dbReference type="NCBI Taxonomy" id="637390"/>
    <lineage>
        <taxon>Bacteria</taxon>
        <taxon>Pseudomonadati</taxon>
        <taxon>Pseudomonadota</taxon>
        <taxon>Acidithiobacillia</taxon>
        <taxon>Acidithiobacillales</taxon>
        <taxon>Acidithiobacillaceae</taxon>
        <taxon>Acidithiobacillus</taxon>
    </lineage>
</organism>
<dbReference type="InterPro" id="IPR010260">
    <property type="entry name" value="AlpA"/>
</dbReference>
<accession>A0A543Q6C9</accession>
<dbReference type="Gene3D" id="1.10.238.160">
    <property type="match status" value="1"/>
</dbReference>
<dbReference type="EMBL" id="SZUV01000001">
    <property type="protein sequence ID" value="TQN51874.1"/>
    <property type="molecule type" value="Genomic_DNA"/>
</dbReference>
<dbReference type="PANTHER" id="PTHR36154">
    <property type="entry name" value="DNA-BINDING TRANSCRIPTIONAL ACTIVATOR ALPA"/>
    <property type="match status" value="1"/>
</dbReference>
<keyword evidence="1" id="KW-0238">DNA-binding</keyword>
<dbReference type="Proteomes" id="UP000315403">
    <property type="component" value="Unassembled WGS sequence"/>
</dbReference>
<dbReference type="InterPro" id="IPR009061">
    <property type="entry name" value="DNA-bd_dom_put_sf"/>
</dbReference>
<dbReference type="RefSeq" id="WP_010642508.1">
    <property type="nucleotide sequence ID" value="NZ_AFOH01000137.1"/>
</dbReference>
<dbReference type="PANTHER" id="PTHR36154:SF1">
    <property type="entry name" value="DNA-BINDING TRANSCRIPTIONAL ACTIVATOR ALPA"/>
    <property type="match status" value="1"/>
</dbReference>
<dbReference type="InterPro" id="IPR052931">
    <property type="entry name" value="Prophage_regulatory_activator"/>
</dbReference>
<comment type="caution">
    <text evidence="1">The sequence shown here is derived from an EMBL/GenBank/DDBJ whole genome shotgun (WGS) entry which is preliminary data.</text>
</comment>
<evidence type="ECO:0000313" key="2">
    <source>
        <dbReference type="Proteomes" id="UP000315403"/>
    </source>
</evidence>
<protein>
    <submittedName>
        <fullName evidence="1">DNA-binding transcriptional activator AlpA</fullName>
    </submittedName>
</protein>
<dbReference type="AlphaFoldDB" id="A0A543Q6C9"/>
<dbReference type="SUPFAM" id="SSF46955">
    <property type="entry name" value="Putative DNA-binding domain"/>
    <property type="match status" value="1"/>
</dbReference>